<organism evidence="1 2">
    <name type="scientific">Enterobacter agglomerans</name>
    <name type="common">Erwinia herbicola</name>
    <name type="synonym">Pantoea agglomerans</name>
    <dbReference type="NCBI Taxonomy" id="549"/>
    <lineage>
        <taxon>Bacteria</taxon>
        <taxon>Pseudomonadati</taxon>
        <taxon>Pseudomonadota</taxon>
        <taxon>Gammaproteobacteria</taxon>
        <taxon>Enterobacterales</taxon>
        <taxon>Erwiniaceae</taxon>
        <taxon>Pantoea</taxon>
        <taxon>Pantoea agglomerans group</taxon>
    </lineage>
</organism>
<protein>
    <submittedName>
        <fullName evidence="1">Ogr/Delta-like zinc finger family protein</fullName>
    </submittedName>
</protein>
<proteinExistence type="predicted"/>
<name>A0ACC5RRQ9_ENTAG</name>
<sequence>MFTCPMCNASAKTRTSVRLSEMTRRSYHQCNNLACGAAFTTLDSVEHFLNQVSPVAAHSVPKDIFPGSHYGDDQLALSL</sequence>
<evidence type="ECO:0000313" key="1">
    <source>
        <dbReference type="EMBL" id="MBK4727172.1"/>
    </source>
</evidence>
<keyword evidence="2" id="KW-1185">Reference proteome</keyword>
<evidence type="ECO:0000313" key="2">
    <source>
        <dbReference type="Proteomes" id="UP000633731"/>
    </source>
</evidence>
<dbReference type="Proteomes" id="UP000633731">
    <property type="component" value="Unassembled WGS sequence"/>
</dbReference>
<reference evidence="1" key="1">
    <citation type="submission" date="2021-01" db="EMBL/GenBank/DDBJ databases">
        <title>Draft genome of Pantoea agglomerans Eh 335.</title>
        <authorList>
            <person name="Emsley S.A."/>
            <person name="Oline D.K."/>
            <person name="Saw J.H."/>
            <person name="Ushijima B."/>
            <person name="Videau P."/>
            <person name="Koyack M.J."/>
        </authorList>
    </citation>
    <scope>NUCLEOTIDE SEQUENCE</scope>
    <source>
        <strain evidence="1">Eh 335</strain>
    </source>
</reference>
<accession>A0ACC5RRQ9</accession>
<dbReference type="EMBL" id="JAEOXF010000013">
    <property type="protein sequence ID" value="MBK4727172.1"/>
    <property type="molecule type" value="Genomic_DNA"/>
</dbReference>
<gene>
    <name evidence="1" type="ORF">JJL49_18250</name>
</gene>
<comment type="caution">
    <text evidence="1">The sequence shown here is derived from an EMBL/GenBank/DDBJ whole genome shotgun (WGS) entry which is preliminary data.</text>
</comment>